<feature type="region of interest" description="Disordered" evidence="2">
    <location>
        <begin position="317"/>
        <end position="336"/>
    </location>
</feature>
<dbReference type="OrthoDB" id="6163616at2759"/>
<dbReference type="Proteomes" id="UP000596742">
    <property type="component" value="Unassembled WGS sequence"/>
</dbReference>
<dbReference type="Pfam" id="PF00098">
    <property type="entry name" value="zf-CCHC"/>
    <property type="match status" value="1"/>
</dbReference>
<sequence length="452" mass="51177">MEESIENRPDSKQNESVSQFFLNDSFLKAHALTELFSLQTPPHDSLHAPITHSTAVRPTVKLPFSEPYSIQEELPPTQISFQPEPSVGVSLPHTFTNKMENLATCSKFHGYPQDNGHTFLTEFESFSTLHGLSEFNLTDKRMLAAFHLHLKGPALTWYNSLSDESKSDWKSVRILFKEKYVNFCGHGANALMHSEIFQNLSLSSGQSVEDFYCLIYEKGKLLAKPEHEMLSKFISGLPEQMSFFVRAGMPQDMQNALASAKMAEAYGYRKHDESVNAAGLFKNKFHDNRRTAAGQNTEVRDLQQQIQELRELVKTQKEMKSDKSFPEATTAASSEISEMKDQIQTLTSLLSSMNVQNKPQATNNRQNTPYRNYNYPANDRQVNNDRNNFSGPCFKCQGRGHRQRECYWNGMGQSSSTAKCQLCQQEGHTANFCAQFDSGNRQNPGDRHGRPG</sequence>
<dbReference type="AlphaFoldDB" id="A0A8B6C8A1"/>
<name>A0A8B6C8A1_MYTGA</name>
<keyword evidence="1" id="KW-0863">Zinc-finger</keyword>
<organism evidence="4 6">
    <name type="scientific">Mytilus galloprovincialis</name>
    <name type="common">Mediterranean mussel</name>
    <dbReference type="NCBI Taxonomy" id="29158"/>
    <lineage>
        <taxon>Eukaryota</taxon>
        <taxon>Metazoa</taxon>
        <taxon>Spiralia</taxon>
        <taxon>Lophotrochozoa</taxon>
        <taxon>Mollusca</taxon>
        <taxon>Bivalvia</taxon>
        <taxon>Autobranchia</taxon>
        <taxon>Pteriomorphia</taxon>
        <taxon>Mytilida</taxon>
        <taxon>Mytiloidea</taxon>
        <taxon>Mytilidae</taxon>
        <taxon>Mytilinae</taxon>
        <taxon>Mytilus</taxon>
    </lineage>
</organism>
<dbReference type="PROSITE" id="PS50158">
    <property type="entry name" value="ZF_CCHC"/>
    <property type="match status" value="1"/>
</dbReference>
<protein>
    <recommendedName>
        <fullName evidence="3">CCHC-type domain-containing protein</fullName>
    </recommendedName>
</protein>
<keyword evidence="1" id="KW-0862">Zinc</keyword>
<dbReference type="PANTHER" id="PTHR33223">
    <property type="entry name" value="CCHC-TYPE DOMAIN-CONTAINING PROTEIN"/>
    <property type="match status" value="1"/>
</dbReference>
<feature type="domain" description="CCHC-type" evidence="3">
    <location>
        <begin position="393"/>
        <end position="406"/>
    </location>
</feature>
<dbReference type="GO" id="GO:0003676">
    <property type="term" value="F:nucleic acid binding"/>
    <property type="evidence" value="ECO:0007669"/>
    <property type="project" value="InterPro"/>
</dbReference>
<dbReference type="InterPro" id="IPR001878">
    <property type="entry name" value="Znf_CCHC"/>
</dbReference>
<dbReference type="GO" id="GO:0008270">
    <property type="term" value="F:zinc ion binding"/>
    <property type="evidence" value="ECO:0007669"/>
    <property type="project" value="UniProtKB-KW"/>
</dbReference>
<dbReference type="SUPFAM" id="SSF57756">
    <property type="entry name" value="Retrovirus zinc finger-like domains"/>
    <property type="match status" value="1"/>
</dbReference>
<evidence type="ECO:0000313" key="5">
    <source>
        <dbReference type="EMBL" id="VDI74562.1"/>
    </source>
</evidence>
<dbReference type="EMBL" id="UYJE01009574">
    <property type="protein sequence ID" value="VDI74562.1"/>
    <property type="molecule type" value="Genomic_DNA"/>
</dbReference>
<dbReference type="EMBL" id="UYJE01001364">
    <property type="protein sequence ID" value="VDI01607.1"/>
    <property type="molecule type" value="Genomic_DNA"/>
</dbReference>
<dbReference type="SMART" id="SM00343">
    <property type="entry name" value="ZnF_C2HC"/>
    <property type="match status" value="2"/>
</dbReference>
<accession>A0A8B6C8A1</accession>
<gene>
    <name evidence="5" type="ORF">MGAL_10B023101</name>
    <name evidence="4" type="ORF">MGAL_10B023260</name>
</gene>
<evidence type="ECO:0000313" key="4">
    <source>
        <dbReference type="EMBL" id="VDI01607.1"/>
    </source>
</evidence>
<dbReference type="Gene3D" id="4.10.60.10">
    <property type="entry name" value="Zinc finger, CCHC-type"/>
    <property type="match status" value="1"/>
</dbReference>
<dbReference type="Pfam" id="PF03732">
    <property type="entry name" value="Retrotrans_gag"/>
    <property type="match status" value="1"/>
</dbReference>
<comment type="caution">
    <text evidence="4">The sequence shown here is derived from an EMBL/GenBank/DDBJ whole genome shotgun (WGS) entry which is preliminary data.</text>
</comment>
<dbReference type="PANTHER" id="PTHR33223:SF6">
    <property type="entry name" value="CCHC-TYPE DOMAIN-CONTAINING PROTEIN"/>
    <property type="match status" value="1"/>
</dbReference>
<keyword evidence="1" id="KW-0479">Metal-binding</keyword>
<evidence type="ECO:0000256" key="2">
    <source>
        <dbReference type="SAM" id="MobiDB-lite"/>
    </source>
</evidence>
<keyword evidence="6" id="KW-1185">Reference proteome</keyword>
<dbReference type="InterPro" id="IPR036875">
    <property type="entry name" value="Znf_CCHC_sf"/>
</dbReference>
<proteinExistence type="predicted"/>
<evidence type="ECO:0000313" key="6">
    <source>
        <dbReference type="Proteomes" id="UP000596742"/>
    </source>
</evidence>
<reference evidence="4" key="1">
    <citation type="submission" date="2018-11" db="EMBL/GenBank/DDBJ databases">
        <authorList>
            <person name="Alioto T."/>
            <person name="Alioto T."/>
        </authorList>
    </citation>
    <scope>NUCLEOTIDE SEQUENCE</scope>
</reference>
<dbReference type="InterPro" id="IPR005162">
    <property type="entry name" value="Retrotrans_gag_dom"/>
</dbReference>
<evidence type="ECO:0000256" key="1">
    <source>
        <dbReference type="PROSITE-ProRule" id="PRU00047"/>
    </source>
</evidence>
<evidence type="ECO:0000259" key="3">
    <source>
        <dbReference type="PROSITE" id="PS50158"/>
    </source>
</evidence>